<evidence type="ECO:0000259" key="1">
    <source>
        <dbReference type="PROSITE" id="PS50263"/>
    </source>
</evidence>
<feature type="domain" description="CN hydrolase" evidence="1">
    <location>
        <begin position="6"/>
        <end position="241"/>
    </location>
</feature>
<dbReference type="RefSeq" id="WP_268185799.1">
    <property type="nucleotide sequence ID" value="NZ_CP113361.1"/>
</dbReference>
<accession>A0A9X9T7D9</accession>
<dbReference type="KEGG" id="mou:OU421_09165"/>
<dbReference type="Gene3D" id="3.60.110.10">
    <property type="entry name" value="Carbon-nitrogen hydrolase"/>
    <property type="match status" value="1"/>
</dbReference>
<dbReference type="GO" id="GO:0016787">
    <property type="term" value="F:hydrolase activity"/>
    <property type="evidence" value="ECO:0007669"/>
    <property type="project" value="UniProtKB-KW"/>
</dbReference>
<dbReference type="InterPro" id="IPR036526">
    <property type="entry name" value="C-N_Hydrolase_sf"/>
</dbReference>
<dbReference type="SUPFAM" id="SSF56317">
    <property type="entry name" value="Carbon-nitrogen hydrolase"/>
    <property type="match status" value="1"/>
</dbReference>
<dbReference type="PROSITE" id="PS50263">
    <property type="entry name" value="CN_HYDROLASE"/>
    <property type="match status" value="1"/>
</dbReference>
<dbReference type="AlphaFoldDB" id="A0A9X9T7D9"/>
<evidence type="ECO:0000313" key="2">
    <source>
        <dbReference type="EMBL" id="WAI00595.1"/>
    </source>
</evidence>
<sequence>MSGDVVRICCVQAESIPHAPDINLARAQEYAREARKQGASLVMFPEQYPTGWNPHDTGFTDDGTGVIFQGWAAVAKEAGVHVLGSYRKETATMPQNVAAVFTPEGDCIAEYAKIHLFSPGGEDLSFLPGGELATFTLGGIRFGIAICYDLRFPDLFCAYARTGCSAVIVPAAWPCARLKHWNLFLHARALENQMYVAGINPAEGRAGGEYCGGTAVINPQGEAVARVEGGGPALLLADINPAEVLAARAAFPVCADRRDDLYPSL</sequence>
<dbReference type="PROSITE" id="PS01227">
    <property type="entry name" value="UPF0012"/>
    <property type="match status" value="1"/>
</dbReference>
<dbReference type="Pfam" id="PF00795">
    <property type="entry name" value="CN_hydrolase"/>
    <property type="match status" value="1"/>
</dbReference>
<keyword evidence="2" id="KW-0378">Hydrolase</keyword>
<name>A0A9X9T7D9_METOG</name>
<dbReference type="GeneID" id="76835269"/>
<dbReference type="EMBL" id="CP113361">
    <property type="protein sequence ID" value="WAI00595.1"/>
    <property type="molecule type" value="Genomic_DNA"/>
</dbReference>
<reference evidence="2" key="1">
    <citation type="submission" date="2022-11" db="EMBL/GenBank/DDBJ databases">
        <title>Complete genome sequence of Methanogenium organophilum DSM 3596.</title>
        <authorList>
            <person name="Chen S.-C."/>
            <person name="Lai S.-J."/>
            <person name="You Y.-T."/>
        </authorList>
    </citation>
    <scope>NUCLEOTIDE SEQUENCE</scope>
    <source>
        <strain evidence="2">DSM 3596</strain>
    </source>
</reference>
<protein>
    <submittedName>
        <fullName evidence="2">Carbon-nitrogen hydrolase family protein</fullName>
    </submittedName>
</protein>
<gene>
    <name evidence="2" type="ORF">OU421_09165</name>
</gene>
<dbReference type="InterPro" id="IPR001110">
    <property type="entry name" value="UPF0012_CS"/>
</dbReference>
<dbReference type="PANTHER" id="PTHR23088:SF27">
    <property type="entry name" value="DEAMINATED GLUTATHIONE AMIDASE"/>
    <property type="match status" value="1"/>
</dbReference>
<proteinExistence type="predicted"/>
<evidence type="ECO:0000313" key="3">
    <source>
        <dbReference type="Proteomes" id="UP001163096"/>
    </source>
</evidence>
<dbReference type="PANTHER" id="PTHR23088">
    <property type="entry name" value="NITRILASE-RELATED"/>
    <property type="match status" value="1"/>
</dbReference>
<keyword evidence="3" id="KW-1185">Reference proteome</keyword>
<dbReference type="InterPro" id="IPR003010">
    <property type="entry name" value="C-N_Hydrolase"/>
</dbReference>
<dbReference type="Proteomes" id="UP001163096">
    <property type="component" value="Chromosome"/>
</dbReference>
<organism evidence="2 3">
    <name type="scientific">Methanogenium organophilum</name>
    <dbReference type="NCBI Taxonomy" id="2199"/>
    <lineage>
        <taxon>Archaea</taxon>
        <taxon>Methanobacteriati</taxon>
        <taxon>Methanobacteriota</taxon>
        <taxon>Stenosarchaea group</taxon>
        <taxon>Methanomicrobia</taxon>
        <taxon>Methanomicrobiales</taxon>
        <taxon>Methanomicrobiaceae</taxon>
        <taxon>Methanogenium</taxon>
    </lineage>
</organism>